<evidence type="ECO:0000256" key="3">
    <source>
        <dbReference type="ARBA" id="ARBA00023054"/>
    </source>
</evidence>
<evidence type="ECO:0000256" key="2">
    <source>
        <dbReference type="ARBA" id="ARBA00022754"/>
    </source>
</evidence>
<evidence type="ECO:0000256" key="4">
    <source>
        <dbReference type="ARBA" id="ARBA00037685"/>
    </source>
</evidence>
<dbReference type="GO" id="GO:0045109">
    <property type="term" value="P:intermediate filament organization"/>
    <property type="evidence" value="ECO:0007669"/>
    <property type="project" value="TreeGrafter"/>
</dbReference>
<comment type="function">
    <text evidence="4">Plays a significant role in maintaining keratin filament organization in intestinal epithelia. When phosphorylated, plays a role in the secretion of mucin in the small intestine.</text>
</comment>
<evidence type="ECO:0000256" key="6">
    <source>
        <dbReference type="ARBA" id="ARBA00040318"/>
    </source>
</evidence>
<evidence type="ECO:0000256" key="8">
    <source>
        <dbReference type="ARBA" id="ARBA00042487"/>
    </source>
</evidence>
<protein>
    <recommendedName>
        <fullName evidence="6">Keratin, type I cytoskeletal 20</fullName>
    </recommendedName>
    <alternativeName>
        <fullName evidence="7">Cytokeratin-20</fullName>
    </alternativeName>
    <alternativeName>
        <fullName evidence="8">Keratin-20</fullName>
    </alternativeName>
</protein>
<dbReference type="InterPro" id="IPR039008">
    <property type="entry name" value="IF_rod_dom"/>
</dbReference>
<accession>A0AB34GQP2</accession>
<evidence type="ECO:0000256" key="1">
    <source>
        <dbReference type="ARBA" id="ARBA00022744"/>
    </source>
</evidence>
<dbReference type="Pfam" id="PF00038">
    <property type="entry name" value="Filament"/>
    <property type="match status" value="1"/>
</dbReference>
<keyword evidence="1" id="KW-0416">Keratin</keyword>
<dbReference type="GO" id="GO:0005198">
    <property type="term" value="F:structural molecule activity"/>
    <property type="evidence" value="ECO:0007669"/>
    <property type="project" value="InterPro"/>
</dbReference>
<dbReference type="InterPro" id="IPR002957">
    <property type="entry name" value="Keratin_I"/>
</dbReference>
<dbReference type="PANTHER" id="PTHR23239">
    <property type="entry name" value="INTERMEDIATE FILAMENT"/>
    <property type="match status" value="1"/>
</dbReference>
<proteinExistence type="predicted"/>
<evidence type="ECO:0000313" key="11">
    <source>
        <dbReference type="EMBL" id="KAJ8781553.1"/>
    </source>
</evidence>
<evidence type="ECO:0000256" key="9">
    <source>
        <dbReference type="SAM" id="MobiDB-lite"/>
    </source>
</evidence>
<organism evidence="11 12">
    <name type="scientific">Eschrichtius robustus</name>
    <name type="common">California gray whale</name>
    <name type="synonym">Eschrichtius gibbosus</name>
    <dbReference type="NCBI Taxonomy" id="9764"/>
    <lineage>
        <taxon>Eukaryota</taxon>
        <taxon>Metazoa</taxon>
        <taxon>Chordata</taxon>
        <taxon>Craniata</taxon>
        <taxon>Vertebrata</taxon>
        <taxon>Euteleostomi</taxon>
        <taxon>Mammalia</taxon>
        <taxon>Eutheria</taxon>
        <taxon>Laurasiatheria</taxon>
        <taxon>Artiodactyla</taxon>
        <taxon>Whippomorpha</taxon>
        <taxon>Cetacea</taxon>
        <taxon>Mysticeti</taxon>
        <taxon>Eschrichtiidae</taxon>
        <taxon>Eschrichtius</taxon>
    </lineage>
</organism>
<evidence type="ECO:0000313" key="12">
    <source>
        <dbReference type="Proteomes" id="UP001159641"/>
    </source>
</evidence>
<dbReference type="EMBL" id="JAIQCJ010002144">
    <property type="protein sequence ID" value="KAJ8781553.1"/>
    <property type="molecule type" value="Genomic_DNA"/>
</dbReference>
<reference evidence="11 12" key="1">
    <citation type="submission" date="2022-11" db="EMBL/GenBank/DDBJ databases">
        <title>Whole genome sequence of Eschrichtius robustus ER-17-0199.</title>
        <authorList>
            <person name="Bruniche-Olsen A."/>
            <person name="Black A.N."/>
            <person name="Fields C.J."/>
            <person name="Walden K."/>
            <person name="Dewoody J.A."/>
        </authorList>
    </citation>
    <scope>NUCLEOTIDE SEQUENCE [LARGE SCALE GENOMIC DNA]</scope>
    <source>
        <strain evidence="11">ER-17-0199</strain>
        <tissue evidence="11">Blubber</tissue>
    </source>
</reference>
<dbReference type="PANTHER" id="PTHR23239:SF167">
    <property type="entry name" value="KERATIN, TYPE I CYTOSKELETAL 20"/>
    <property type="match status" value="1"/>
</dbReference>
<dbReference type="SUPFAM" id="SSF64593">
    <property type="entry name" value="Intermediate filament protein, coiled coil region"/>
    <property type="match status" value="1"/>
</dbReference>
<keyword evidence="12" id="KW-1185">Reference proteome</keyword>
<evidence type="ECO:0000256" key="5">
    <source>
        <dbReference type="ARBA" id="ARBA00038712"/>
    </source>
</evidence>
<name>A0AB34GQP2_ESCRO</name>
<keyword evidence="3" id="KW-0175">Coiled coil</keyword>
<dbReference type="GO" id="GO:0005882">
    <property type="term" value="C:intermediate filament"/>
    <property type="evidence" value="ECO:0007669"/>
    <property type="project" value="UniProtKB-KW"/>
</dbReference>
<dbReference type="PROSITE" id="PS51842">
    <property type="entry name" value="IF_ROD_2"/>
    <property type="match status" value="1"/>
</dbReference>
<feature type="domain" description="IF rod" evidence="10">
    <location>
        <begin position="76"/>
        <end position="128"/>
    </location>
</feature>
<sequence>MDFNHRSFHRSLSSSSQGPALSMSSSIDRKGGTEYLRVAPSVYGGAGGHGTRTSTSRHMVSYGSDLAEGNLCVGNEKMTMKNLNDRLASYLEKVRSLEQSNSKPELQIKRWYETNTPGTCRDHSAYLE</sequence>
<feature type="compositionally biased region" description="Low complexity" evidence="9">
    <location>
        <begin position="10"/>
        <end position="26"/>
    </location>
</feature>
<feature type="region of interest" description="Disordered" evidence="9">
    <location>
        <begin position="1"/>
        <end position="27"/>
    </location>
</feature>
<dbReference type="AlphaFoldDB" id="A0AB34GQP2"/>
<dbReference type="Proteomes" id="UP001159641">
    <property type="component" value="Unassembled WGS sequence"/>
</dbReference>
<comment type="subunit">
    <text evidence="5">Heterotetramer of two type I and two type II keratins. Associates with KRT8.</text>
</comment>
<evidence type="ECO:0000259" key="10">
    <source>
        <dbReference type="PROSITE" id="PS51842"/>
    </source>
</evidence>
<gene>
    <name evidence="11" type="ORF">J1605_011052</name>
</gene>
<keyword evidence="2" id="KW-0403">Intermediate filament</keyword>
<comment type="caution">
    <text evidence="11">The sequence shown here is derived from an EMBL/GenBank/DDBJ whole genome shotgun (WGS) entry which is preliminary data.</text>
</comment>
<evidence type="ECO:0000256" key="7">
    <source>
        <dbReference type="ARBA" id="ARBA00041717"/>
    </source>
</evidence>
<dbReference type="GO" id="GO:0030855">
    <property type="term" value="P:epithelial cell differentiation"/>
    <property type="evidence" value="ECO:0007669"/>
    <property type="project" value="TreeGrafter"/>
</dbReference>